<evidence type="ECO:0000259" key="7">
    <source>
        <dbReference type="Pfam" id="PF00955"/>
    </source>
</evidence>
<comment type="subcellular location">
    <subcellularLocation>
        <location evidence="1">Membrane</location>
        <topology evidence="1">Multi-pass membrane protein</topology>
    </subcellularLocation>
</comment>
<evidence type="ECO:0000256" key="1">
    <source>
        <dbReference type="ARBA" id="ARBA00004141"/>
    </source>
</evidence>
<keyword evidence="3 6" id="KW-1133">Transmembrane helix</keyword>
<feature type="compositionally biased region" description="Basic and acidic residues" evidence="5">
    <location>
        <begin position="362"/>
        <end position="381"/>
    </location>
</feature>
<feature type="domain" description="Bicarbonate transporter-like transmembrane" evidence="7">
    <location>
        <begin position="99"/>
        <end position="281"/>
    </location>
</feature>
<feature type="transmembrane region" description="Helical" evidence="6">
    <location>
        <begin position="489"/>
        <end position="506"/>
    </location>
</feature>
<evidence type="ECO:0000256" key="3">
    <source>
        <dbReference type="ARBA" id="ARBA00022989"/>
    </source>
</evidence>
<feature type="compositionally biased region" description="Low complexity" evidence="5">
    <location>
        <begin position="290"/>
        <end position="305"/>
    </location>
</feature>
<dbReference type="EMBL" id="RSCD01000021">
    <property type="protein sequence ID" value="RSH85179.1"/>
    <property type="molecule type" value="Genomic_DNA"/>
</dbReference>
<gene>
    <name evidence="8" type="ORF">EHS25_004986</name>
</gene>
<dbReference type="OrthoDB" id="1735926at2759"/>
<dbReference type="GO" id="GO:0050801">
    <property type="term" value="P:monoatomic ion homeostasis"/>
    <property type="evidence" value="ECO:0007669"/>
    <property type="project" value="TreeGrafter"/>
</dbReference>
<evidence type="ECO:0000256" key="6">
    <source>
        <dbReference type="SAM" id="Phobius"/>
    </source>
</evidence>
<dbReference type="PANTHER" id="PTHR11453:SF82">
    <property type="entry name" value="BORON TRANSPORTER 1"/>
    <property type="match status" value="1"/>
</dbReference>
<dbReference type="GO" id="GO:0080139">
    <property type="term" value="F:borate efflux transmembrane transporter activity"/>
    <property type="evidence" value="ECO:0007669"/>
    <property type="project" value="TreeGrafter"/>
</dbReference>
<feature type="transmembrane region" description="Helical" evidence="6">
    <location>
        <begin position="149"/>
        <end position="167"/>
    </location>
</feature>
<dbReference type="InterPro" id="IPR003020">
    <property type="entry name" value="HCO3_transpt_euk"/>
</dbReference>
<dbReference type="GO" id="GO:0005452">
    <property type="term" value="F:solute:inorganic anion antiporter activity"/>
    <property type="evidence" value="ECO:0007669"/>
    <property type="project" value="InterPro"/>
</dbReference>
<name>A0A427Y277_9TREE</name>
<feature type="domain" description="Bicarbonate transporter-like transmembrane" evidence="7">
    <location>
        <begin position="383"/>
        <end position="522"/>
    </location>
</feature>
<dbReference type="Proteomes" id="UP000279259">
    <property type="component" value="Unassembled WGS sequence"/>
</dbReference>
<sequence>MAAFVASFLGGQPLLISGVTGPITVFNKTIYDIFNSSSSGSDAPNYLHFMGWTYLWAAIFHWIAAMFNAVRGLKYVTRFSCDTFGFYVASVYVQYGIQVVTRQFSQSSTTAGFLGIILALVTLVVPHYFNALAKSGYVNNQFRRFCADYGMPITMIAATGLAYWGRFDQYVLEANMTLPVTSASFQAANDRPWLVRFWQLEGKWVGISLPFGLVLFILFYFDANVSSLIAQGSEFPLRKPPGFHWDFFLLGVTTFIAGLLGIPAPNGLIPQAPLHTASLVVLGYEDDDVTATNTPRSSPPSASANPKREDGGDDDNAIQLSDMEDGRAGSAKRLTKSVSQPVGSSERDVGGLGLGLRRRLSRSPEDQKRRASMREQRDKKREVPVAVVEQRVSNLAQGCLCLILMTKPFEHVLGLIPKGVLAGLFWYMGSDALLSSGVTEKMLYLIRDRRAISPSDPLNKVRKSRIVLFTAVELVGFGATFAITQTIAAIGFPIIIMLLVPLRVFVVPRLGFSKEELDILDGPVASPFVSDRTHLTPAVAEASITGPMLPTRSSLMP</sequence>
<feature type="transmembrane region" description="Helical" evidence="6">
    <location>
        <begin position="49"/>
        <end position="70"/>
    </location>
</feature>
<dbReference type="STRING" id="1890683.A0A427Y277"/>
<feature type="transmembrane region" description="Helical" evidence="6">
    <location>
        <begin position="111"/>
        <end position="129"/>
    </location>
</feature>
<feature type="region of interest" description="Disordered" evidence="5">
    <location>
        <begin position="290"/>
        <end position="381"/>
    </location>
</feature>
<evidence type="ECO:0000256" key="4">
    <source>
        <dbReference type="ARBA" id="ARBA00023136"/>
    </source>
</evidence>
<evidence type="ECO:0000256" key="5">
    <source>
        <dbReference type="SAM" id="MobiDB-lite"/>
    </source>
</evidence>
<dbReference type="GO" id="GO:0005886">
    <property type="term" value="C:plasma membrane"/>
    <property type="evidence" value="ECO:0007669"/>
    <property type="project" value="TreeGrafter"/>
</dbReference>
<evidence type="ECO:0000256" key="2">
    <source>
        <dbReference type="ARBA" id="ARBA00022692"/>
    </source>
</evidence>
<dbReference type="GO" id="GO:0006820">
    <property type="term" value="P:monoatomic anion transport"/>
    <property type="evidence" value="ECO:0007669"/>
    <property type="project" value="InterPro"/>
</dbReference>
<comment type="caution">
    <text evidence="8">The sequence shown here is derived from an EMBL/GenBank/DDBJ whole genome shotgun (WGS) entry which is preliminary data.</text>
</comment>
<dbReference type="InterPro" id="IPR011531">
    <property type="entry name" value="HCO3_transpt-like_TM_dom"/>
</dbReference>
<proteinExistence type="predicted"/>
<protein>
    <recommendedName>
        <fullName evidence="7">Bicarbonate transporter-like transmembrane domain-containing protein</fullName>
    </recommendedName>
</protein>
<dbReference type="GO" id="GO:0000324">
    <property type="term" value="C:fungal-type vacuole"/>
    <property type="evidence" value="ECO:0007669"/>
    <property type="project" value="TreeGrafter"/>
</dbReference>
<dbReference type="PANTHER" id="PTHR11453">
    <property type="entry name" value="ANION EXCHANGE PROTEIN"/>
    <property type="match status" value="1"/>
</dbReference>
<keyword evidence="9" id="KW-1185">Reference proteome</keyword>
<dbReference type="AlphaFoldDB" id="A0A427Y277"/>
<keyword evidence="2 6" id="KW-0812">Transmembrane</keyword>
<dbReference type="Pfam" id="PF00955">
    <property type="entry name" value="HCO3_cotransp"/>
    <property type="match status" value="2"/>
</dbReference>
<feature type="transmembrane region" description="Helical" evidence="6">
    <location>
        <begin position="243"/>
        <end position="262"/>
    </location>
</feature>
<evidence type="ECO:0000313" key="9">
    <source>
        <dbReference type="Proteomes" id="UP000279259"/>
    </source>
</evidence>
<feature type="transmembrane region" description="Helical" evidence="6">
    <location>
        <begin position="204"/>
        <end position="223"/>
    </location>
</feature>
<evidence type="ECO:0000313" key="8">
    <source>
        <dbReference type="EMBL" id="RSH85179.1"/>
    </source>
</evidence>
<reference evidence="8 9" key="1">
    <citation type="submission" date="2018-11" db="EMBL/GenBank/DDBJ databases">
        <title>Genome sequence of Saitozyma podzolica DSM 27192.</title>
        <authorList>
            <person name="Aliyu H."/>
            <person name="Gorte O."/>
            <person name="Ochsenreither K."/>
        </authorList>
    </citation>
    <scope>NUCLEOTIDE SEQUENCE [LARGE SCALE GENOMIC DNA]</scope>
    <source>
        <strain evidence="8 9">DSM 27192</strain>
    </source>
</reference>
<organism evidence="8 9">
    <name type="scientific">Saitozyma podzolica</name>
    <dbReference type="NCBI Taxonomy" id="1890683"/>
    <lineage>
        <taxon>Eukaryota</taxon>
        <taxon>Fungi</taxon>
        <taxon>Dikarya</taxon>
        <taxon>Basidiomycota</taxon>
        <taxon>Agaricomycotina</taxon>
        <taxon>Tremellomycetes</taxon>
        <taxon>Tremellales</taxon>
        <taxon>Trimorphomycetaceae</taxon>
        <taxon>Saitozyma</taxon>
    </lineage>
</organism>
<accession>A0A427Y277</accession>
<keyword evidence="4 6" id="KW-0472">Membrane</keyword>